<organism evidence="2 3">
    <name type="scientific">Eragrostis curvula</name>
    <name type="common">weeping love grass</name>
    <dbReference type="NCBI Taxonomy" id="38414"/>
    <lineage>
        <taxon>Eukaryota</taxon>
        <taxon>Viridiplantae</taxon>
        <taxon>Streptophyta</taxon>
        <taxon>Embryophyta</taxon>
        <taxon>Tracheophyta</taxon>
        <taxon>Spermatophyta</taxon>
        <taxon>Magnoliopsida</taxon>
        <taxon>Liliopsida</taxon>
        <taxon>Poales</taxon>
        <taxon>Poaceae</taxon>
        <taxon>PACMAD clade</taxon>
        <taxon>Chloridoideae</taxon>
        <taxon>Eragrostideae</taxon>
        <taxon>Eragrostidinae</taxon>
        <taxon>Eragrostis</taxon>
    </lineage>
</organism>
<gene>
    <name evidence="2" type="ORF">EJB05_38917</name>
</gene>
<proteinExistence type="predicted"/>
<dbReference type="PANTHER" id="PTHR33086">
    <property type="entry name" value="OS05G0468200 PROTEIN-RELATED"/>
    <property type="match status" value="1"/>
</dbReference>
<dbReference type="Gramene" id="TVU15398">
    <property type="protein sequence ID" value="TVU15398"/>
    <property type="gene ID" value="EJB05_38917"/>
</dbReference>
<comment type="caution">
    <text evidence="2">The sequence shown here is derived from an EMBL/GenBank/DDBJ whole genome shotgun (WGS) entry which is preliminary data.</text>
</comment>
<protein>
    <submittedName>
        <fullName evidence="2">Uncharacterized protein</fullName>
    </submittedName>
</protein>
<keyword evidence="3" id="KW-1185">Reference proteome</keyword>
<evidence type="ECO:0000313" key="2">
    <source>
        <dbReference type="EMBL" id="TVU15398.1"/>
    </source>
</evidence>
<reference evidence="2 3" key="1">
    <citation type="journal article" date="2019" name="Sci. Rep.">
        <title>A high-quality genome of Eragrostis curvula grass provides insights into Poaceae evolution and supports new strategies to enhance forage quality.</title>
        <authorList>
            <person name="Carballo J."/>
            <person name="Santos B.A.C.M."/>
            <person name="Zappacosta D."/>
            <person name="Garbus I."/>
            <person name="Selva J.P."/>
            <person name="Gallo C.A."/>
            <person name="Diaz A."/>
            <person name="Albertini E."/>
            <person name="Caccamo M."/>
            <person name="Echenique V."/>
        </authorList>
    </citation>
    <scope>NUCLEOTIDE SEQUENCE [LARGE SCALE GENOMIC DNA]</scope>
    <source>
        <strain evidence="3">cv. Victoria</strain>
        <tissue evidence="2">Leaf</tissue>
    </source>
</reference>
<evidence type="ECO:0000313" key="3">
    <source>
        <dbReference type="Proteomes" id="UP000324897"/>
    </source>
</evidence>
<feature type="region of interest" description="Disordered" evidence="1">
    <location>
        <begin position="17"/>
        <end position="47"/>
    </location>
</feature>
<accession>A0A5J9TX19</accession>
<evidence type="ECO:0000256" key="1">
    <source>
        <dbReference type="SAM" id="MobiDB-lite"/>
    </source>
</evidence>
<sequence length="272" mass="29251">MAPPWVLLDRSVKFTVPEGAAATGGKSKDEGRSSRRSGNQPTAIAGTRPWRVPISMDDREKAMAANLEAMKPDPQVSEPPVLSHLSMARQKMAQPVVAGVMLPGRAKISGTDKALVVLYAGQCSPGSGGGCYLVYDASDNSLAAIPELPDRHTFRGLGRGATILSLGEGSYVVAELVEANSGFPNAEVFMWRSPGSRNQEGQWIRIAVRLPRQVRAVPGILEALCKIQIEAPRFRSMPISSDLNAIRDAAMHGHGQHRALARRLPSWLDLDG</sequence>
<feature type="non-terminal residue" evidence="2">
    <location>
        <position position="1"/>
    </location>
</feature>
<dbReference type="PANTHER" id="PTHR33086:SF62">
    <property type="entry name" value="OS01G0182100 PROTEIN"/>
    <property type="match status" value="1"/>
</dbReference>
<dbReference type="Proteomes" id="UP000324897">
    <property type="component" value="Unassembled WGS sequence"/>
</dbReference>
<dbReference type="EMBL" id="RWGY01000031">
    <property type="protein sequence ID" value="TVU15398.1"/>
    <property type="molecule type" value="Genomic_DNA"/>
</dbReference>
<dbReference type="OrthoDB" id="582405at2759"/>
<dbReference type="AlphaFoldDB" id="A0A5J9TX19"/>
<name>A0A5J9TX19_9POAL</name>